<dbReference type="HAMAP" id="MF_00639">
    <property type="entry name" value="MurD"/>
    <property type="match status" value="1"/>
</dbReference>
<keyword evidence="14" id="KW-1185">Reference proteome</keyword>
<comment type="catalytic activity">
    <reaction evidence="7 8">
        <text>UDP-N-acetyl-alpha-D-muramoyl-L-alanine + D-glutamate + ATP = UDP-N-acetyl-alpha-D-muramoyl-L-alanyl-D-glutamate + ADP + phosphate + H(+)</text>
        <dbReference type="Rhea" id="RHEA:16429"/>
        <dbReference type="ChEBI" id="CHEBI:15378"/>
        <dbReference type="ChEBI" id="CHEBI:29986"/>
        <dbReference type="ChEBI" id="CHEBI:30616"/>
        <dbReference type="ChEBI" id="CHEBI:43474"/>
        <dbReference type="ChEBI" id="CHEBI:83898"/>
        <dbReference type="ChEBI" id="CHEBI:83900"/>
        <dbReference type="ChEBI" id="CHEBI:456216"/>
        <dbReference type="EC" id="6.3.2.9"/>
    </reaction>
</comment>
<dbReference type="UniPathway" id="UPA00219"/>
<evidence type="ECO:0000313" key="14">
    <source>
        <dbReference type="Proteomes" id="UP000681131"/>
    </source>
</evidence>
<dbReference type="EMBL" id="CP021781">
    <property type="protein sequence ID" value="AXA34255.1"/>
    <property type="molecule type" value="Genomic_DNA"/>
</dbReference>
<keyword evidence="7 8" id="KW-0131">Cell cycle</keyword>
<dbReference type="InterPro" id="IPR004101">
    <property type="entry name" value="Mur_ligase_C"/>
</dbReference>
<accession>A0A2Z4Y126</accession>
<evidence type="ECO:0000256" key="5">
    <source>
        <dbReference type="ARBA" id="ARBA00022741"/>
    </source>
</evidence>
<dbReference type="GO" id="GO:0005737">
    <property type="term" value="C:cytoplasm"/>
    <property type="evidence" value="ECO:0007669"/>
    <property type="project" value="UniProtKB-SubCell"/>
</dbReference>
<evidence type="ECO:0000256" key="6">
    <source>
        <dbReference type="ARBA" id="ARBA00022840"/>
    </source>
</evidence>
<dbReference type="RefSeq" id="WP_112870433.1">
    <property type="nucleotide sequence ID" value="NZ_CP021781.1"/>
</dbReference>
<keyword evidence="7 8" id="KW-0133">Cell shape</keyword>
<dbReference type="GO" id="GO:0008764">
    <property type="term" value="F:UDP-N-acetylmuramoylalanine-D-glutamate ligase activity"/>
    <property type="evidence" value="ECO:0007669"/>
    <property type="project" value="UniProtKB-UniRule"/>
</dbReference>
<dbReference type="InterPro" id="IPR036615">
    <property type="entry name" value="Mur_ligase_C_dom_sf"/>
</dbReference>
<dbReference type="Pfam" id="PF08245">
    <property type="entry name" value="Mur_ligase_M"/>
    <property type="match status" value="1"/>
</dbReference>
<dbReference type="EMBL" id="CP043424">
    <property type="protein sequence ID" value="QIW12499.1"/>
    <property type="molecule type" value="Genomic_DNA"/>
</dbReference>
<dbReference type="GO" id="GO:0008360">
    <property type="term" value="P:regulation of cell shape"/>
    <property type="evidence" value="ECO:0007669"/>
    <property type="project" value="UniProtKB-KW"/>
</dbReference>
<dbReference type="Proteomes" id="UP000251120">
    <property type="component" value="Chromosome"/>
</dbReference>
<keyword evidence="7 8" id="KW-0961">Cell wall biogenesis/degradation</keyword>
<feature type="domain" description="Mur ligase central" evidence="10">
    <location>
        <begin position="102"/>
        <end position="197"/>
    </location>
</feature>
<dbReference type="Gene3D" id="3.40.1190.10">
    <property type="entry name" value="Mur-like, catalytic domain"/>
    <property type="match status" value="1"/>
</dbReference>
<dbReference type="GO" id="GO:0009252">
    <property type="term" value="P:peptidoglycan biosynthetic process"/>
    <property type="evidence" value="ECO:0007669"/>
    <property type="project" value="UniProtKB-UniRule"/>
</dbReference>
<dbReference type="NCBIfam" id="TIGR01087">
    <property type="entry name" value="murD"/>
    <property type="match status" value="1"/>
</dbReference>
<keyword evidence="4 7" id="KW-0436">Ligase</keyword>
<dbReference type="GO" id="GO:0071555">
    <property type="term" value="P:cell wall organization"/>
    <property type="evidence" value="ECO:0007669"/>
    <property type="project" value="UniProtKB-KW"/>
</dbReference>
<dbReference type="InterPro" id="IPR005762">
    <property type="entry name" value="MurD"/>
</dbReference>
<gene>
    <name evidence="7 11" type="primary">murD</name>
    <name evidence="11" type="ORF">CDH04_07485</name>
    <name evidence="12" type="ORF">FZC43_07490</name>
</gene>
<dbReference type="EC" id="6.3.2.9" evidence="7 8"/>
<keyword evidence="5 7" id="KW-0547">Nucleotide-binding</keyword>
<evidence type="ECO:0000313" key="12">
    <source>
        <dbReference type="EMBL" id="QIW12499.1"/>
    </source>
</evidence>
<dbReference type="Proteomes" id="UP000681131">
    <property type="component" value="Chromosome"/>
</dbReference>
<evidence type="ECO:0000259" key="10">
    <source>
        <dbReference type="Pfam" id="PF08245"/>
    </source>
</evidence>
<evidence type="ECO:0000256" key="3">
    <source>
        <dbReference type="ARBA" id="ARBA00022490"/>
    </source>
</evidence>
<comment type="similarity">
    <text evidence="7">Belongs to the MurCDEF family.</text>
</comment>
<dbReference type="InterPro" id="IPR013221">
    <property type="entry name" value="Mur_ligase_cen"/>
</dbReference>
<reference evidence="12 14" key="2">
    <citation type="submission" date="2019-08" db="EMBL/GenBank/DDBJ databases">
        <title>Complete genome sequences of Francisella adeliensis (FSC1325 and FSC1326).</title>
        <authorList>
            <person name="Ohrman C."/>
            <person name="Uneklint I."/>
            <person name="Vallesi A."/>
            <person name="Karlsson L."/>
            <person name="Sjodin A."/>
        </authorList>
    </citation>
    <scope>NUCLEOTIDE SEQUENCE [LARGE SCALE GENOMIC DNA]</scope>
    <source>
        <strain evidence="12 14">FSC1325</strain>
    </source>
</reference>
<dbReference type="OrthoDB" id="9809796at2"/>
<comment type="subcellular location">
    <subcellularLocation>
        <location evidence="1 7 8">Cytoplasm</location>
    </subcellularLocation>
</comment>
<evidence type="ECO:0000259" key="9">
    <source>
        <dbReference type="Pfam" id="PF02875"/>
    </source>
</evidence>
<dbReference type="GO" id="GO:0005524">
    <property type="term" value="F:ATP binding"/>
    <property type="evidence" value="ECO:0007669"/>
    <property type="project" value="UniProtKB-UniRule"/>
</dbReference>
<dbReference type="GO" id="GO:0051301">
    <property type="term" value="P:cell division"/>
    <property type="evidence" value="ECO:0007669"/>
    <property type="project" value="UniProtKB-KW"/>
</dbReference>
<dbReference type="SUPFAM" id="SSF53623">
    <property type="entry name" value="MurD-like peptide ligases, catalytic domain"/>
    <property type="match status" value="1"/>
</dbReference>
<sequence>MSEKFYLDGVQISKVLIVGYGSTGKSIHEFLKAFSDTQVDISKSTDDFEDFKLDDYDLIAVSPGIPLNKDIYAPLRSHGNIISDMDIFYDQIKDTLSKTIVVTGSNGKSTTVTMLNYVLNYLGYKSVLIGNIGTPVLSIIDDEFDYYVIELSSFQIDLLRKAKFDIGCVINVSPDHLDRYDSFEEYKQSKLNLENFCEEFIAYDVGTKGVKYEGCYAIRRGNIYKNTTKILSMEEVHLFGNHNLENIVVVLNILDKLNIDTFQAVFAIKTFKGLEHRCRVVETVDRVLYINDSKGTNVGATIAALYSITDTRNIVLLLGGVAKGGDFTLMEDILKKYVKYLHIYGQDRDYIENQIGDFCDHELNKNMKEAFASASKNADDNDVILLSPACASFDEFKNYEERGEAFEKLVKQLLPPKKKLWKGLKKSAI</sequence>
<keyword evidence="6 7" id="KW-0067">ATP-binding</keyword>
<keyword evidence="7 8" id="KW-0132">Cell division</keyword>
<dbReference type="SUPFAM" id="SSF53244">
    <property type="entry name" value="MurD-like peptide ligases, peptide-binding domain"/>
    <property type="match status" value="1"/>
</dbReference>
<dbReference type="AlphaFoldDB" id="A0A2Z4Y126"/>
<keyword evidence="7 8" id="KW-0573">Peptidoglycan synthesis</keyword>
<reference evidence="11 13" key="1">
    <citation type="submission" date="2017-06" db="EMBL/GenBank/DDBJ databases">
        <title>Complete genome of Francisella adeliensis.</title>
        <authorList>
            <person name="Vallesi A."/>
            <person name="Sjodin A."/>
        </authorList>
    </citation>
    <scope>NUCLEOTIDE SEQUENCE [LARGE SCALE GENOMIC DNA]</scope>
    <source>
        <strain evidence="11 13">FDC440</strain>
    </source>
</reference>
<feature type="domain" description="Mur ligase C-terminal" evidence="9">
    <location>
        <begin position="276"/>
        <end position="390"/>
    </location>
</feature>
<evidence type="ECO:0000313" key="13">
    <source>
        <dbReference type="Proteomes" id="UP000251120"/>
    </source>
</evidence>
<dbReference type="Gene3D" id="3.90.190.20">
    <property type="entry name" value="Mur ligase, C-terminal domain"/>
    <property type="match status" value="1"/>
</dbReference>
<proteinExistence type="inferred from homology"/>
<dbReference type="PANTHER" id="PTHR43692:SF1">
    <property type="entry name" value="UDP-N-ACETYLMURAMOYLALANINE--D-GLUTAMATE LIGASE"/>
    <property type="match status" value="1"/>
</dbReference>
<evidence type="ECO:0000256" key="4">
    <source>
        <dbReference type="ARBA" id="ARBA00022598"/>
    </source>
</evidence>
<evidence type="ECO:0000256" key="8">
    <source>
        <dbReference type="RuleBase" id="RU003664"/>
    </source>
</evidence>
<evidence type="ECO:0000256" key="1">
    <source>
        <dbReference type="ARBA" id="ARBA00004496"/>
    </source>
</evidence>
<dbReference type="Pfam" id="PF02875">
    <property type="entry name" value="Mur_ligase_C"/>
    <property type="match status" value="1"/>
</dbReference>
<feature type="binding site" evidence="7">
    <location>
        <begin position="104"/>
        <end position="110"/>
    </location>
    <ligand>
        <name>ATP</name>
        <dbReference type="ChEBI" id="CHEBI:30616"/>
    </ligand>
</feature>
<dbReference type="KEGG" id="fad:CDH04_07485"/>
<protein>
    <recommendedName>
        <fullName evidence="7 8">UDP-N-acetylmuramoylalanine--D-glutamate ligase</fullName>
        <ecNumber evidence="7 8">6.3.2.9</ecNumber>
    </recommendedName>
    <alternativeName>
        <fullName evidence="7">D-glutamic acid-adding enzyme</fullName>
    </alternativeName>
    <alternativeName>
        <fullName evidence="7">UDP-N-acetylmuramoyl-L-alanyl-D-glutamate synthetase</fullName>
    </alternativeName>
</protein>
<keyword evidence="3 7" id="KW-0963">Cytoplasm</keyword>
<dbReference type="PANTHER" id="PTHR43692">
    <property type="entry name" value="UDP-N-ACETYLMURAMOYLALANINE--D-GLUTAMATE LIGASE"/>
    <property type="match status" value="1"/>
</dbReference>
<dbReference type="InterPro" id="IPR036565">
    <property type="entry name" value="Mur-like_cat_sf"/>
</dbReference>
<name>A0A2Z4Y126_9GAMM</name>
<comment type="function">
    <text evidence="7 8">Cell wall formation. Catalyzes the addition of glutamate to the nucleotide precursor UDP-N-acetylmuramoyl-L-alanine (UMA).</text>
</comment>
<evidence type="ECO:0000313" key="11">
    <source>
        <dbReference type="EMBL" id="AXA34255.1"/>
    </source>
</evidence>
<comment type="pathway">
    <text evidence="2 7 8">Cell wall biogenesis; peptidoglycan biosynthesis.</text>
</comment>
<organism evidence="11 13">
    <name type="scientific">Francisella adeliensis</name>
    <dbReference type="NCBI Taxonomy" id="2007306"/>
    <lineage>
        <taxon>Bacteria</taxon>
        <taxon>Pseudomonadati</taxon>
        <taxon>Pseudomonadota</taxon>
        <taxon>Gammaproteobacteria</taxon>
        <taxon>Thiotrichales</taxon>
        <taxon>Francisellaceae</taxon>
        <taxon>Francisella</taxon>
    </lineage>
</organism>
<evidence type="ECO:0000256" key="7">
    <source>
        <dbReference type="HAMAP-Rule" id="MF_00639"/>
    </source>
</evidence>
<evidence type="ECO:0000256" key="2">
    <source>
        <dbReference type="ARBA" id="ARBA00004752"/>
    </source>
</evidence>